<evidence type="ECO:0000256" key="1">
    <source>
        <dbReference type="SAM" id="MobiDB-lite"/>
    </source>
</evidence>
<dbReference type="Proteomes" id="UP001597548">
    <property type="component" value="Unassembled WGS sequence"/>
</dbReference>
<accession>A0ABW5ZYJ0</accession>
<dbReference type="EMBL" id="JBHUOS010000010">
    <property type="protein sequence ID" value="MFD2916832.1"/>
    <property type="molecule type" value="Genomic_DNA"/>
</dbReference>
<feature type="region of interest" description="Disordered" evidence="1">
    <location>
        <begin position="1"/>
        <end position="25"/>
    </location>
</feature>
<evidence type="ECO:0000313" key="3">
    <source>
        <dbReference type="Proteomes" id="UP001597548"/>
    </source>
</evidence>
<sequence>MKVKSMENTLNGKGSAVQKQKTRLDSRLNTDNKNNFIFEFEDLVINIPGGLNDESLESLKVTIKVNKKDSYRNYRQTCNLNDMAQLEKLISRISEQLEIRQDCLRQSFIKLADELEKYRLDNLEDDNEMIQNYSLSDEDLSKTQTFLKSPNLMEQTNNLIGQSGIVGEEINRLLMYLIFTSRKTSNPLHCISFGSSGAGKTHLQSKVAELIPNEDKVEITQLSANAFYYFKQYELKNKLVLIEDMDGAEDGLLPLRELQTKKRISKSVVQKSIGGRGRTYNQVVEGPVCVSSCTTKESMYEDNSNRSFLICVDESPEQDERIMAYQRMRYAGKIDEDLQVQSSKQLRNVQKLLKEVKIVNPYAEHLALPETVFKLRRTNIHYLQLIEVITLYHQLQREKQYNGITGEEYIETTLEDIRWANKLIKDVLLRKSDRLNRVTRSYHESLVKYLSDRKTKVYSNQEIRKEFRTNETTLRRYHKDLINEGYIKKRDDIRGDSFHYEVLDINEFEELETTIEKALQSCIDVVTSSEVRQS</sequence>
<gene>
    <name evidence="2" type="ORF">ACFS29_14350</name>
</gene>
<protein>
    <submittedName>
        <fullName evidence="2">Uncharacterized protein</fullName>
    </submittedName>
</protein>
<reference evidence="3" key="1">
    <citation type="journal article" date="2019" name="Int. J. Syst. Evol. Microbiol.">
        <title>The Global Catalogue of Microorganisms (GCM) 10K type strain sequencing project: providing services to taxonomists for standard genome sequencing and annotation.</title>
        <authorList>
            <consortium name="The Broad Institute Genomics Platform"/>
            <consortium name="The Broad Institute Genome Sequencing Center for Infectious Disease"/>
            <person name="Wu L."/>
            <person name="Ma J."/>
        </authorList>
    </citation>
    <scope>NUCLEOTIDE SEQUENCE [LARGE SCALE GENOMIC DNA]</scope>
    <source>
        <strain evidence="3">KCTC 32514</strain>
    </source>
</reference>
<dbReference type="RefSeq" id="WP_241738271.1">
    <property type="nucleotide sequence ID" value="NZ_JADILU010000001.1"/>
</dbReference>
<feature type="compositionally biased region" description="Polar residues" evidence="1">
    <location>
        <begin position="1"/>
        <end position="12"/>
    </location>
</feature>
<name>A0ABW5ZYJ0_9FLAO</name>
<comment type="caution">
    <text evidence="2">The sequence shown here is derived from an EMBL/GenBank/DDBJ whole genome shotgun (WGS) entry which is preliminary data.</text>
</comment>
<keyword evidence="3" id="KW-1185">Reference proteome</keyword>
<evidence type="ECO:0000313" key="2">
    <source>
        <dbReference type="EMBL" id="MFD2916832.1"/>
    </source>
</evidence>
<organism evidence="2 3">
    <name type="scientific">Psychroserpens luteus</name>
    <dbReference type="NCBI Taxonomy" id="1434066"/>
    <lineage>
        <taxon>Bacteria</taxon>
        <taxon>Pseudomonadati</taxon>
        <taxon>Bacteroidota</taxon>
        <taxon>Flavobacteriia</taxon>
        <taxon>Flavobacteriales</taxon>
        <taxon>Flavobacteriaceae</taxon>
        <taxon>Psychroserpens</taxon>
    </lineage>
</organism>
<proteinExistence type="predicted"/>